<keyword evidence="3" id="KW-0326">Glycosidase</keyword>
<evidence type="ECO:0000313" key="6">
    <source>
        <dbReference type="Proteomes" id="UP001324993"/>
    </source>
</evidence>
<gene>
    <name evidence="5" type="ORF">SH580_00045</name>
</gene>
<reference evidence="5 6" key="1">
    <citation type="submission" date="2023-11" db="EMBL/GenBank/DDBJ databases">
        <title>Coraliomargarita sp. nov., isolated from marine algae.</title>
        <authorList>
            <person name="Lee J.K."/>
            <person name="Baek J.H."/>
            <person name="Kim J.M."/>
            <person name="Choi D.G."/>
            <person name="Jeon C.O."/>
        </authorList>
    </citation>
    <scope>NUCLEOTIDE SEQUENCE [LARGE SCALE GENOMIC DNA]</scope>
    <source>
        <strain evidence="5 6">J2-16</strain>
    </source>
</reference>
<evidence type="ECO:0000256" key="3">
    <source>
        <dbReference type="ARBA" id="ARBA00023295"/>
    </source>
</evidence>
<keyword evidence="6" id="KW-1185">Reference proteome</keyword>
<dbReference type="RefSeq" id="WP_319832953.1">
    <property type="nucleotide sequence ID" value="NZ_CP138858.1"/>
</dbReference>
<dbReference type="InterPro" id="IPR049166">
    <property type="entry name" value="GH39_cat"/>
</dbReference>
<evidence type="ECO:0000256" key="2">
    <source>
        <dbReference type="ARBA" id="ARBA00022801"/>
    </source>
</evidence>
<dbReference type="SUPFAM" id="SSF51445">
    <property type="entry name" value="(Trans)glycosidases"/>
    <property type="match status" value="1"/>
</dbReference>
<organism evidence="5 6">
    <name type="scientific">Coraliomargarita algicola</name>
    <dbReference type="NCBI Taxonomy" id="3092156"/>
    <lineage>
        <taxon>Bacteria</taxon>
        <taxon>Pseudomonadati</taxon>
        <taxon>Verrucomicrobiota</taxon>
        <taxon>Opitutia</taxon>
        <taxon>Puniceicoccales</taxon>
        <taxon>Coraliomargaritaceae</taxon>
        <taxon>Coraliomargarita</taxon>
    </lineage>
</organism>
<comment type="similarity">
    <text evidence="1">Belongs to the glycosyl hydrolase 39 family.</text>
</comment>
<dbReference type="Gene3D" id="3.20.20.80">
    <property type="entry name" value="Glycosidases"/>
    <property type="match status" value="1"/>
</dbReference>
<feature type="domain" description="Glycosyl hydrolases family 39 N-terminal catalytic" evidence="4">
    <location>
        <begin position="26"/>
        <end position="254"/>
    </location>
</feature>
<dbReference type="Gene3D" id="2.60.40.1500">
    <property type="entry name" value="Glycosyl hydrolase domain, family 39"/>
    <property type="match status" value="1"/>
</dbReference>
<dbReference type="Proteomes" id="UP001324993">
    <property type="component" value="Chromosome"/>
</dbReference>
<dbReference type="EMBL" id="CP138858">
    <property type="protein sequence ID" value="WPJ96089.1"/>
    <property type="molecule type" value="Genomic_DNA"/>
</dbReference>
<evidence type="ECO:0000256" key="1">
    <source>
        <dbReference type="ARBA" id="ARBA00008875"/>
    </source>
</evidence>
<dbReference type="InterPro" id="IPR017853">
    <property type="entry name" value="GH"/>
</dbReference>
<sequence length="279" mass="30573">MSFWSISLKILRTTHWLLGGAILSGTHAYPSDLEFLDAAHGEVNLVHSNIMAELFAAVRKKVDAALGEGFPVIIGEWNSSAGPLAENHDTCNNAAFICKTMVELMPYCQGSLVWNISDIYEECGFHYEPFHGGYGLMTVNDLPKACFHGFRLLAEHTGQQIAVNVSDRLDGFGAMASCDGDQVRVLIYYHQEPDVDAADFVEIQILKQQGAACLESVLPGRGSAYETWLELGKPAYLNRAVLDALESASKTSVESIDLSQMIRVQRGSVVQVSWKLDAS</sequence>
<accession>A0ABZ0RIR2</accession>
<evidence type="ECO:0000259" key="4">
    <source>
        <dbReference type="Pfam" id="PF01229"/>
    </source>
</evidence>
<keyword evidence="2" id="KW-0378">Hydrolase</keyword>
<proteinExistence type="inferred from homology"/>
<dbReference type="Pfam" id="PF01229">
    <property type="entry name" value="Glyco_hydro_39"/>
    <property type="match status" value="1"/>
</dbReference>
<evidence type="ECO:0000313" key="5">
    <source>
        <dbReference type="EMBL" id="WPJ96089.1"/>
    </source>
</evidence>
<protein>
    <recommendedName>
        <fullName evidence="4">Glycosyl hydrolases family 39 N-terminal catalytic domain-containing protein</fullName>
    </recommendedName>
</protein>
<dbReference type="SUPFAM" id="SSF51011">
    <property type="entry name" value="Glycosyl hydrolase domain"/>
    <property type="match status" value="1"/>
</dbReference>
<name>A0ABZ0RIR2_9BACT</name>